<dbReference type="EMBL" id="CM042015">
    <property type="protein sequence ID" value="KAI3707809.1"/>
    <property type="molecule type" value="Genomic_DNA"/>
</dbReference>
<proteinExistence type="predicted"/>
<reference evidence="2" key="1">
    <citation type="journal article" date="2022" name="Mol. Ecol. Resour.">
        <title>The genomes of chicory, endive, great burdock and yacon provide insights into Asteraceae palaeo-polyploidization history and plant inulin production.</title>
        <authorList>
            <person name="Fan W."/>
            <person name="Wang S."/>
            <person name="Wang H."/>
            <person name="Wang A."/>
            <person name="Jiang F."/>
            <person name="Liu H."/>
            <person name="Zhao H."/>
            <person name="Xu D."/>
            <person name="Zhang Y."/>
        </authorList>
    </citation>
    <scope>NUCLEOTIDE SEQUENCE [LARGE SCALE GENOMIC DNA]</scope>
    <source>
        <strain evidence="2">cv. Punajuju</strain>
    </source>
</reference>
<comment type="caution">
    <text evidence="1">The sequence shown here is derived from an EMBL/GenBank/DDBJ whole genome shotgun (WGS) entry which is preliminary data.</text>
</comment>
<sequence length="93" mass="10363">MVLLLSSILVACFLESLVLLTLMCGYGFSSNLKFSIWLYFIGGRFEFAFIISSETSSLIIWSIKIQSDLISVVGPAARHLRLPSLLSLQCLLF</sequence>
<protein>
    <submittedName>
        <fullName evidence="1">Uncharacterized protein</fullName>
    </submittedName>
</protein>
<evidence type="ECO:0000313" key="2">
    <source>
        <dbReference type="Proteomes" id="UP001055811"/>
    </source>
</evidence>
<accession>A0ACB9ACR0</accession>
<keyword evidence="2" id="KW-1185">Reference proteome</keyword>
<evidence type="ECO:0000313" key="1">
    <source>
        <dbReference type="EMBL" id="KAI3707809.1"/>
    </source>
</evidence>
<reference evidence="1 2" key="2">
    <citation type="journal article" date="2022" name="Mol. Ecol. Resour.">
        <title>The genomes of chicory, endive, great burdock and yacon provide insights into Asteraceae paleo-polyploidization history and plant inulin production.</title>
        <authorList>
            <person name="Fan W."/>
            <person name="Wang S."/>
            <person name="Wang H."/>
            <person name="Wang A."/>
            <person name="Jiang F."/>
            <person name="Liu H."/>
            <person name="Zhao H."/>
            <person name="Xu D."/>
            <person name="Zhang Y."/>
        </authorList>
    </citation>
    <scope>NUCLEOTIDE SEQUENCE [LARGE SCALE GENOMIC DNA]</scope>
    <source>
        <strain evidence="2">cv. Punajuju</strain>
        <tissue evidence="1">Leaves</tissue>
    </source>
</reference>
<organism evidence="1 2">
    <name type="scientific">Cichorium intybus</name>
    <name type="common">Chicory</name>
    <dbReference type="NCBI Taxonomy" id="13427"/>
    <lineage>
        <taxon>Eukaryota</taxon>
        <taxon>Viridiplantae</taxon>
        <taxon>Streptophyta</taxon>
        <taxon>Embryophyta</taxon>
        <taxon>Tracheophyta</taxon>
        <taxon>Spermatophyta</taxon>
        <taxon>Magnoliopsida</taxon>
        <taxon>eudicotyledons</taxon>
        <taxon>Gunneridae</taxon>
        <taxon>Pentapetalae</taxon>
        <taxon>asterids</taxon>
        <taxon>campanulids</taxon>
        <taxon>Asterales</taxon>
        <taxon>Asteraceae</taxon>
        <taxon>Cichorioideae</taxon>
        <taxon>Cichorieae</taxon>
        <taxon>Cichoriinae</taxon>
        <taxon>Cichorium</taxon>
    </lineage>
</organism>
<dbReference type="Proteomes" id="UP001055811">
    <property type="component" value="Linkage Group LG07"/>
</dbReference>
<gene>
    <name evidence="1" type="ORF">L2E82_36654</name>
</gene>
<name>A0ACB9ACR0_CICIN</name>